<sequence>MGNPPRRRAGYPTDLTDAQWQLIEPLLPAPACTRPSGGRPETNDRRDVINAIFYVVDNGIKWRAMPSEYPPWSSVYKHFARWAEDGTVLHICNELARMIRLSAGRCPRPVTGIIDSQSVKAAETVGKASRGYDAGKKINGRKRHVLVDMFGLPIAVLVTPADIRDGDAAQVLLVDCRQDNPQLAMIWGDSAYGGNLIEWAEDELRITVKTVRPLPDQVGFKVHPRRWRVERSLSWITQRRRNARDYERRADYSAAHILWAFVLVMTRRLTRKRPTPRRAR</sequence>
<dbReference type="eggNOG" id="COG3293">
    <property type="taxonomic scope" value="Bacteria"/>
</dbReference>
<dbReference type="GO" id="GO:0003677">
    <property type="term" value="F:DNA binding"/>
    <property type="evidence" value="ECO:0007669"/>
    <property type="project" value="InterPro"/>
</dbReference>
<feature type="domain" description="Insertion element IS402-like" evidence="2">
    <location>
        <begin position="15"/>
        <end position="90"/>
    </location>
</feature>
<gene>
    <name evidence="3" type="ORF">MB27_20975</name>
</gene>
<evidence type="ECO:0000259" key="1">
    <source>
        <dbReference type="Pfam" id="PF01609"/>
    </source>
</evidence>
<proteinExistence type="predicted"/>
<dbReference type="InterPro" id="IPR002559">
    <property type="entry name" value="Transposase_11"/>
</dbReference>
<feature type="domain" description="Transposase IS4-like" evidence="1">
    <location>
        <begin position="110"/>
        <end position="264"/>
    </location>
</feature>
<keyword evidence="4" id="KW-1185">Reference proteome</keyword>
<dbReference type="InterPro" id="IPR025161">
    <property type="entry name" value="IS402-like_dom"/>
</dbReference>
<dbReference type="NCBIfam" id="NF033580">
    <property type="entry name" value="transpos_IS5_3"/>
    <property type="match status" value="1"/>
</dbReference>
<dbReference type="PANTHER" id="PTHR30007">
    <property type="entry name" value="PHP DOMAIN PROTEIN"/>
    <property type="match status" value="1"/>
</dbReference>
<protein>
    <submittedName>
        <fullName evidence="3">Transposase</fullName>
    </submittedName>
</protein>
<evidence type="ECO:0000313" key="4">
    <source>
        <dbReference type="Proteomes" id="UP000054537"/>
    </source>
</evidence>
<dbReference type="AlphaFoldDB" id="A0A0A6UJS7"/>
<dbReference type="EMBL" id="JRTT01000024">
    <property type="protein sequence ID" value="KHD75701.1"/>
    <property type="molecule type" value="Genomic_DNA"/>
</dbReference>
<accession>A0A0A6UJS7</accession>
<dbReference type="GO" id="GO:0006313">
    <property type="term" value="P:DNA transposition"/>
    <property type="evidence" value="ECO:0007669"/>
    <property type="project" value="InterPro"/>
</dbReference>
<dbReference type="Proteomes" id="UP000054537">
    <property type="component" value="Unassembled WGS sequence"/>
</dbReference>
<comment type="caution">
    <text evidence="3">The sequence shown here is derived from an EMBL/GenBank/DDBJ whole genome shotgun (WGS) entry which is preliminary data.</text>
</comment>
<dbReference type="RefSeq" id="WP_043526801.1">
    <property type="nucleotide sequence ID" value="NZ_BAABKU010000030.1"/>
</dbReference>
<dbReference type="GO" id="GO:0004803">
    <property type="term" value="F:transposase activity"/>
    <property type="evidence" value="ECO:0007669"/>
    <property type="project" value="InterPro"/>
</dbReference>
<dbReference type="PANTHER" id="PTHR30007:SF0">
    <property type="entry name" value="TRANSPOSASE"/>
    <property type="match status" value="1"/>
</dbReference>
<dbReference type="Pfam" id="PF13340">
    <property type="entry name" value="DUF4096"/>
    <property type="match status" value="1"/>
</dbReference>
<dbReference type="Pfam" id="PF01609">
    <property type="entry name" value="DDE_Tnp_1"/>
    <property type="match status" value="1"/>
</dbReference>
<dbReference type="STRING" id="1869.MB27_20975"/>
<reference evidence="3 4" key="1">
    <citation type="submission" date="2014-10" db="EMBL/GenBank/DDBJ databases">
        <title>Draft genome sequence of Actinoplanes utahensis NRRL 12052.</title>
        <authorList>
            <person name="Velasco-Bucheli B."/>
            <person name="del Cerro C."/>
            <person name="Hormigo D."/>
            <person name="Garcia J.L."/>
            <person name="Acebal C."/>
            <person name="Arroyo M."/>
            <person name="de la Mata I."/>
        </authorList>
    </citation>
    <scope>NUCLEOTIDE SEQUENCE [LARGE SCALE GENOMIC DNA]</scope>
    <source>
        <strain evidence="3 4">NRRL 12052</strain>
    </source>
</reference>
<name>A0A0A6UJS7_ACTUT</name>
<evidence type="ECO:0000313" key="3">
    <source>
        <dbReference type="EMBL" id="KHD75701.1"/>
    </source>
</evidence>
<dbReference type="OrthoDB" id="3213859at2"/>
<organism evidence="3 4">
    <name type="scientific">Actinoplanes utahensis</name>
    <dbReference type="NCBI Taxonomy" id="1869"/>
    <lineage>
        <taxon>Bacteria</taxon>
        <taxon>Bacillati</taxon>
        <taxon>Actinomycetota</taxon>
        <taxon>Actinomycetes</taxon>
        <taxon>Micromonosporales</taxon>
        <taxon>Micromonosporaceae</taxon>
        <taxon>Actinoplanes</taxon>
    </lineage>
</organism>
<evidence type="ECO:0000259" key="2">
    <source>
        <dbReference type="Pfam" id="PF13340"/>
    </source>
</evidence>